<dbReference type="PANTHER" id="PTHR39961">
    <property type="entry name" value="HYPOTHETICAL CYTOSOLIC PROTEIN"/>
    <property type="match status" value="1"/>
</dbReference>
<protein>
    <recommendedName>
        <fullName evidence="3">DUF458 domain-containing protein</fullName>
    </recommendedName>
</protein>
<keyword evidence="2" id="KW-1185">Reference proteome</keyword>
<evidence type="ECO:0008006" key="3">
    <source>
        <dbReference type="Google" id="ProtNLM"/>
    </source>
</evidence>
<proteinExistence type="predicted"/>
<evidence type="ECO:0000313" key="1">
    <source>
        <dbReference type="EMBL" id="PWI57521.1"/>
    </source>
</evidence>
<comment type="caution">
    <text evidence="1">The sequence shown here is derived from an EMBL/GenBank/DDBJ whole genome shotgun (WGS) entry which is preliminary data.</text>
</comment>
<dbReference type="OrthoDB" id="37369at2"/>
<gene>
    <name evidence="1" type="ORF">BM613_07770</name>
</gene>
<dbReference type="InterPro" id="IPR007405">
    <property type="entry name" value="Phage_KVP40_Orf299"/>
</dbReference>
<reference evidence="1 2" key="1">
    <citation type="submission" date="2016-11" db="EMBL/GenBank/DDBJ databases">
        <title>Comparative genomics of Acidibacillus ferroxidans species.</title>
        <authorList>
            <person name="Oliveira G."/>
            <person name="Nunes G."/>
            <person name="Oliveira R."/>
            <person name="Araujo F."/>
            <person name="Salim A."/>
            <person name="Scholte L."/>
            <person name="Morais D."/>
            <person name="Nancucheo I."/>
            <person name="Johnson D.B."/>
            <person name="Grail B."/>
            <person name="Bittencourt J."/>
            <person name="Valadares R."/>
        </authorList>
    </citation>
    <scope>NUCLEOTIDE SEQUENCE [LARGE SCALE GENOMIC DNA]</scope>
    <source>
        <strain evidence="1 2">Y002</strain>
    </source>
</reference>
<accession>A0A2U3D8C7</accession>
<dbReference type="PANTHER" id="PTHR39961:SF1">
    <property type="entry name" value="DUF458 DOMAIN-CONTAINING PROTEIN"/>
    <property type="match status" value="1"/>
</dbReference>
<sequence length="159" mass="17868">MRFMSPTKGNMTMDDVAADISAYIAEQSEDRYRLIVGSDSQPHLARQSTLFVTAIVVHRVGKGARFYILKRPYKRPIPLRQRIFMEASMALEIVHELEKALGPHRVALPIEVHLDVGEDGETKALIKDLIGWVTQSGYLPKIKPESFGASKVADRYSKS</sequence>
<organism evidence="1 2">
    <name type="scientific">Sulfoacidibacillus thermotolerans</name>
    <name type="common">Acidibacillus sulfuroxidans</name>
    <dbReference type="NCBI Taxonomy" id="1765684"/>
    <lineage>
        <taxon>Bacteria</taxon>
        <taxon>Bacillati</taxon>
        <taxon>Bacillota</taxon>
        <taxon>Bacilli</taxon>
        <taxon>Bacillales</taxon>
        <taxon>Alicyclobacillaceae</taxon>
        <taxon>Sulfoacidibacillus</taxon>
    </lineage>
</organism>
<dbReference type="AlphaFoldDB" id="A0A2U3D8C7"/>
<dbReference type="EMBL" id="MPDK01000011">
    <property type="protein sequence ID" value="PWI57521.1"/>
    <property type="molecule type" value="Genomic_DNA"/>
</dbReference>
<dbReference type="Pfam" id="PF04308">
    <property type="entry name" value="RNaseH_like"/>
    <property type="match status" value="1"/>
</dbReference>
<name>A0A2U3D8C7_SULT2</name>
<dbReference type="Proteomes" id="UP000245380">
    <property type="component" value="Unassembled WGS sequence"/>
</dbReference>
<evidence type="ECO:0000313" key="2">
    <source>
        <dbReference type="Proteomes" id="UP000245380"/>
    </source>
</evidence>